<dbReference type="GO" id="GO:0006508">
    <property type="term" value="P:proteolysis"/>
    <property type="evidence" value="ECO:0007669"/>
    <property type="project" value="UniProtKB-KW"/>
</dbReference>
<dbReference type="Gene3D" id="3.30.70.360">
    <property type="match status" value="1"/>
</dbReference>
<dbReference type="Gene3D" id="3.40.630.10">
    <property type="entry name" value="Zn peptidases"/>
    <property type="match status" value="1"/>
</dbReference>
<protein>
    <submittedName>
        <fullName evidence="5">Dipeptidase</fullName>
    </submittedName>
</protein>
<evidence type="ECO:0000256" key="2">
    <source>
        <dbReference type="ARBA" id="ARBA00022723"/>
    </source>
</evidence>
<dbReference type="EMBL" id="RDEX01000001">
    <property type="protein sequence ID" value="RLY94960.1"/>
    <property type="molecule type" value="Genomic_DNA"/>
</dbReference>
<keyword evidence="6" id="KW-1185">Reference proteome</keyword>
<keyword evidence="1" id="KW-0645">Protease</keyword>
<evidence type="ECO:0000259" key="4">
    <source>
        <dbReference type="Pfam" id="PF07687"/>
    </source>
</evidence>
<dbReference type="InterPro" id="IPR011650">
    <property type="entry name" value="Peptidase_M20_dimer"/>
</dbReference>
<dbReference type="SUPFAM" id="SSF53187">
    <property type="entry name" value="Zn-dependent exopeptidases"/>
    <property type="match status" value="1"/>
</dbReference>
<dbReference type="PANTHER" id="PTHR43270:SF12">
    <property type="entry name" value="SUCCINYL-DIAMINOPIMELATE DESUCCINYLASE"/>
    <property type="match status" value="1"/>
</dbReference>
<dbReference type="Pfam" id="PF01546">
    <property type="entry name" value="Peptidase_M20"/>
    <property type="match status" value="1"/>
</dbReference>
<feature type="domain" description="Peptidase M20 dimerisation" evidence="4">
    <location>
        <begin position="212"/>
        <end position="358"/>
    </location>
</feature>
<dbReference type="AlphaFoldDB" id="A0A3L9L803"/>
<dbReference type="GO" id="GO:0046872">
    <property type="term" value="F:metal ion binding"/>
    <property type="evidence" value="ECO:0007669"/>
    <property type="project" value="UniProtKB-KW"/>
</dbReference>
<evidence type="ECO:0000313" key="6">
    <source>
        <dbReference type="Proteomes" id="UP000277871"/>
    </source>
</evidence>
<evidence type="ECO:0000313" key="5">
    <source>
        <dbReference type="EMBL" id="RLY94960.1"/>
    </source>
</evidence>
<dbReference type="PANTHER" id="PTHR43270">
    <property type="entry name" value="BETA-ALA-HIS DIPEPTIDASE"/>
    <property type="match status" value="1"/>
</dbReference>
<reference evidence="5 6" key="1">
    <citation type="submission" date="2018-10" db="EMBL/GenBank/DDBJ databases">
        <title>Kocuria tytonicola, new bacteria from the preen glands of American barn owls (Tyto furcata).</title>
        <authorList>
            <person name="Braun M.S."/>
            <person name="Wang E."/>
            <person name="Zimmermann S."/>
            <person name="Boutin S."/>
            <person name="Wagner H."/>
            <person name="Wink M."/>
        </authorList>
    </citation>
    <scope>NUCLEOTIDE SEQUENCE [LARGE SCALE GENOMIC DNA]</scope>
    <source>
        <strain evidence="5 6">473</strain>
    </source>
</reference>
<dbReference type="InterPro" id="IPR051458">
    <property type="entry name" value="Cyt/Met_Dipeptidase"/>
</dbReference>
<dbReference type="Proteomes" id="UP000277871">
    <property type="component" value="Unassembled WGS sequence"/>
</dbReference>
<dbReference type="Pfam" id="PF07687">
    <property type="entry name" value="M20_dimer"/>
    <property type="match status" value="1"/>
</dbReference>
<comment type="caution">
    <text evidence="5">The sequence shown here is derived from an EMBL/GenBank/DDBJ whole genome shotgun (WGS) entry which is preliminary data.</text>
</comment>
<gene>
    <name evidence="5" type="ORF">EAE32_07560</name>
</gene>
<dbReference type="GO" id="GO:0008233">
    <property type="term" value="F:peptidase activity"/>
    <property type="evidence" value="ECO:0007669"/>
    <property type="project" value="UniProtKB-KW"/>
</dbReference>
<accession>A0A3L9L803</accession>
<proteinExistence type="predicted"/>
<dbReference type="NCBIfam" id="NF005914">
    <property type="entry name" value="PRK07907.1"/>
    <property type="match status" value="1"/>
</dbReference>
<keyword evidence="3" id="KW-0378">Hydrolase</keyword>
<name>A0A3L9L803_9MICC</name>
<evidence type="ECO:0000256" key="1">
    <source>
        <dbReference type="ARBA" id="ARBA00022670"/>
    </source>
</evidence>
<dbReference type="InterPro" id="IPR002933">
    <property type="entry name" value="Peptidase_M20"/>
</dbReference>
<dbReference type="RefSeq" id="WP_121864645.1">
    <property type="nucleotide sequence ID" value="NZ_RDEX01000001.1"/>
</dbReference>
<organism evidence="5 6">
    <name type="scientific">Kocuria tytonicola</name>
    <dbReference type="NCBI Taxonomy" id="2055946"/>
    <lineage>
        <taxon>Bacteria</taxon>
        <taxon>Bacillati</taxon>
        <taxon>Actinomycetota</taxon>
        <taxon>Actinomycetes</taxon>
        <taxon>Micrococcales</taxon>
        <taxon>Micrococcaceae</taxon>
        <taxon>Kocuria</taxon>
    </lineage>
</organism>
<keyword evidence="2" id="KW-0479">Metal-binding</keyword>
<sequence>MSADFTRPSSETVEALRARVTDSRDTLLRELGELVAIPGIAWDSFDAAELDRSARAVAGLLEELPFDSVEVLRVPSQDDAGHPAVVARKAAASGFPTILLYAHHDVQPPGKRELWNSEPFEAVEKDGRLWGRGAADDKAGVMAHVGALRAFFERQGGEPGLGVTVFVEGEEEAGSPGFEAFLAAHRDKLAADVIVIADSANWEVGVPALTTSLRGVVGGIVEIGALDHSVHSGMFGGPVLDAPTLLARLIATLHDDDGAVAVPGLLSEDDTDVDYDEASFRVDAGVLDGVQLAGRGSISSRIWTQPALSVTGIDVTDVATASNTIAATARAKLSLRIAPGQDPKEAAEALRKHVLDNAPFGAHVSFEIEETGPSFRADTQAASSQIALWAFEQAWGRPAVTAGMGGSIPFTATLTEAYPEAQILITGIEDPDTRAHSANESLHIGDFLHAVTAEALILTALAEQGGRTAE</sequence>
<evidence type="ECO:0000256" key="3">
    <source>
        <dbReference type="ARBA" id="ARBA00022801"/>
    </source>
</evidence>